<dbReference type="EMBL" id="CP071793">
    <property type="protein sequence ID" value="QTD50405.1"/>
    <property type="molecule type" value="Genomic_DNA"/>
</dbReference>
<dbReference type="KEGG" id="scor:J3U87_32880"/>
<accession>A0A8A4TV47</accession>
<dbReference type="InterPro" id="IPR010995">
    <property type="entry name" value="DNA_repair_Rad51/TF_NusA_a-hlx"/>
</dbReference>
<proteinExistence type="predicted"/>
<protein>
    <submittedName>
        <fullName evidence="1">Uncharacterized protein</fullName>
    </submittedName>
</protein>
<dbReference type="GO" id="GO:0000166">
    <property type="term" value="F:nucleotide binding"/>
    <property type="evidence" value="ECO:0007669"/>
    <property type="project" value="InterPro"/>
</dbReference>
<evidence type="ECO:0000313" key="1">
    <source>
        <dbReference type="EMBL" id="QTD50405.1"/>
    </source>
</evidence>
<organism evidence="1 2">
    <name type="scientific">Sulfidibacter corallicola</name>
    <dbReference type="NCBI Taxonomy" id="2818388"/>
    <lineage>
        <taxon>Bacteria</taxon>
        <taxon>Pseudomonadati</taxon>
        <taxon>Acidobacteriota</taxon>
        <taxon>Holophagae</taxon>
        <taxon>Acanthopleuribacterales</taxon>
        <taxon>Acanthopleuribacteraceae</taxon>
        <taxon>Sulfidibacter</taxon>
    </lineage>
</organism>
<evidence type="ECO:0000313" key="2">
    <source>
        <dbReference type="Proteomes" id="UP000663929"/>
    </source>
</evidence>
<name>A0A8A4TV47_SULCO</name>
<dbReference type="Proteomes" id="UP000663929">
    <property type="component" value="Chromosome"/>
</dbReference>
<dbReference type="SUPFAM" id="SSF47794">
    <property type="entry name" value="Rad51 N-terminal domain-like"/>
    <property type="match status" value="1"/>
</dbReference>
<dbReference type="RefSeq" id="WP_237380073.1">
    <property type="nucleotide sequence ID" value="NZ_CP071793.1"/>
</dbReference>
<dbReference type="AlphaFoldDB" id="A0A8A4TV47"/>
<reference evidence="1" key="1">
    <citation type="submission" date="2021-03" db="EMBL/GenBank/DDBJ databases">
        <title>Acanthopleuribacteraceae sp. M133.</title>
        <authorList>
            <person name="Wang G."/>
        </authorList>
    </citation>
    <scope>NUCLEOTIDE SEQUENCE</scope>
    <source>
        <strain evidence="1">M133</strain>
    </source>
</reference>
<gene>
    <name evidence="1" type="ORF">J3U87_32880</name>
</gene>
<keyword evidence="2" id="KW-1185">Reference proteome</keyword>
<sequence length="201" mass="22176">MGFLDDLDSAFDNIMLDDDEAAKTDAGAYNPSLSEMGLPAELKELKAAISGETLLPICGLLRNIDRCKRAYILAALKGSLNYHLAVESDAERRATAESMDRHLTTRRGTTRQVFRPGQKGEVLDLGKELGGPRAEAEGKRVREFLLDLQQCPLISPQDTEKLFKAGIWERESIRKGTMEGLITLSTLDQEQIQALKEIAAS</sequence>